<accession>A0ABQ1KNA6</accession>
<evidence type="ECO:0000313" key="4">
    <source>
        <dbReference type="EMBL" id="GGC02330.1"/>
    </source>
</evidence>
<dbReference type="Gene3D" id="3.40.50.300">
    <property type="entry name" value="P-loop containing nucleotide triphosphate hydrolases"/>
    <property type="match status" value="1"/>
</dbReference>
<name>A0ABQ1KNA6_9GAMM</name>
<gene>
    <name evidence="4" type="ORF">GCM10011352_30680</name>
</gene>
<organism evidence="4 5">
    <name type="scientific">Marinobacterium zhoushanense</name>
    <dbReference type="NCBI Taxonomy" id="1679163"/>
    <lineage>
        <taxon>Bacteria</taxon>
        <taxon>Pseudomonadati</taxon>
        <taxon>Pseudomonadota</taxon>
        <taxon>Gammaproteobacteria</taxon>
        <taxon>Oceanospirillales</taxon>
        <taxon>Oceanospirillaceae</taxon>
        <taxon>Marinobacterium</taxon>
    </lineage>
</organism>
<dbReference type="InterPro" id="IPR003593">
    <property type="entry name" value="AAA+_ATPase"/>
</dbReference>
<dbReference type="RefSeq" id="WP_188749894.1">
    <property type="nucleotide sequence ID" value="NZ_BMIJ01000006.1"/>
</dbReference>
<evidence type="ECO:0000259" key="3">
    <source>
        <dbReference type="PROSITE" id="PS50893"/>
    </source>
</evidence>
<keyword evidence="1" id="KW-0547">Nucleotide-binding</keyword>
<proteinExistence type="predicted"/>
<dbReference type="Proteomes" id="UP000629025">
    <property type="component" value="Unassembled WGS sequence"/>
</dbReference>
<dbReference type="SMART" id="SM00382">
    <property type="entry name" value="AAA"/>
    <property type="match status" value="1"/>
</dbReference>
<reference evidence="5" key="1">
    <citation type="journal article" date="2019" name="Int. J. Syst. Evol. Microbiol.">
        <title>The Global Catalogue of Microorganisms (GCM) 10K type strain sequencing project: providing services to taxonomists for standard genome sequencing and annotation.</title>
        <authorList>
            <consortium name="The Broad Institute Genomics Platform"/>
            <consortium name="The Broad Institute Genome Sequencing Center for Infectious Disease"/>
            <person name="Wu L."/>
            <person name="Ma J."/>
        </authorList>
    </citation>
    <scope>NUCLEOTIDE SEQUENCE [LARGE SCALE GENOMIC DNA]</scope>
    <source>
        <strain evidence="5">CGMCC 1.15341</strain>
    </source>
</reference>
<evidence type="ECO:0000256" key="2">
    <source>
        <dbReference type="ARBA" id="ARBA00022840"/>
    </source>
</evidence>
<dbReference type="InterPro" id="IPR027417">
    <property type="entry name" value="P-loop_NTPase"/>
</dbReference>
<protein>
    <submittedName>
        <fullName evidence="4">Iron ABC transporter ATP-binding protein FetA</fullName>
    </submittedName>
</protein>
<dbReference type="EMBL" id="BMIJ01000006">
    <property type="protein sequence ID" value="GGC02330.1"/>
    <property type="molecule type" value="Genomic_DNA"/>
</dbReference>
<sequence length="218" mass="24119">MTDAAVIELRGFAISRNDTLLLEPTDMVIATGERLLITGPSGCGKSTFLKRLCALEPGNEEQVWLRGEQAARWEMPKLRKTMAYLPQTPVMLEGSVRDNLCLGLSLRVYKGMQFSDDRLRDALASVNLDIDLESNATRLSPGQKARVALLQRLMLTPDVLLCDEPIASLDQENAQLVVRVLAEAGAAGMTQIIVSHQGLPDLYGRQYRLNQARLELVE</sequence>
<keyword evidence="5" id="KW-1185">Reference proteome</keyword>
<feature type="domain" description="ABC transporter" evidence="3">
    <location>
        <begin position="7"/>
        <end position="216"/>
    </location>
</feature>
<dbReference type="InterPro" id="IPR003439">
    <property type="entry name" value="ABC_transporter-like_ATP-bd"/>
</dbReference>
<evidence type="ECO:0000256" key="1">
    <source>
        <dbReference type="ARBA" id="ARBA00022741"/>
    </source>
</evidence>
<comment type="caution">
    <text evidence="4">The sequence shown here is derived from an EMBL/GenBank/DDBJ whole genome shotgun (WGS) entry which is preliminary data.</text>
</comment>
<evidence type="ECO:0000313" key="5">
    <source>
        <dbReference type="Proteomes" id="UP000629025"/>
    </source>
</evidence>
<dbReference type="PANTHER" id="PTHR43423:SF1">
    <property type="entry name" value="ABC TRANSPORTER I FAMILY MEMBER 17"/>
    <property type="match status" value="1"/>
</dbReference>
<dbReference type="Pfam" id="PF00005">
    <property type="entry name" value="ABC_tran"/>
    <property type="match status" value="1"/>
</dbReference>
<keyword evidence="2 4" id="KW-0067">ATP-binding</keyword>
<dbReference type="PANTHER" id="PTHR43423">
    <property type="entry name" value="ABC TRANSPORTER I FAMILY MEMBER 17"/>
    <property type="match status" value="1"/>
</dbReference>
<dbReference type="SUPFAM" id="SSF52540">
    <property type="entry name" value="P-loop containing nucleoside triphosphate hydrolases"/>
    <property type="match status" value="1"/>
</dbReference>
<dbReference type="GO" id="GO:0005524">
    <property type="term" value="F:ATP binding"/>
    <property type="evidence" value="ECO:0007669"/>
    <property type="project" value="UniProtKB-KW"/>
</dbReference>
<dbReference type="PROSITE" id="PS50893">
    <property type="entry name" value="ABC_TRANSPORTER_2"/>
    <property type="match status" value="1"/>
</dbReference>